<dbReference type="GO" id="GO:0016831">
    <property type="term" value="F:carboxy-lyase activity"/>
    <property type="evidence" value="ECO:0007669"/>
    <property type="project" value="InterPro"/>
</dbReference>
<dbReference type="Pfam" id="PF04909">
    <property type="entry name" value="Amidohydro_2"/>
    <property type="match status" value="1"/>
</dbReference>
<dbReference type="GO" id="GO:0005829">
    <property type="term" value="C:cytosol"/>
    <property type="evidence" value="ECO:0007669"/>
    <property type="project" value="TreeGrafter"/>
</dbReference>
<dbReference type="InterPro" id="IPR032466">
    <property type="entry name" value="Metal_Hydrolase"/>
</dbReference>
<organism evidence="3 4">
    <name type="scientific">Mycolicibacterium goodii</name>
    <name type="common">Mycobacterium goodii</name>
    <dbReference type="NCBI Taxonomy" id="134601"/>
    <lineage>
        <taxon>Bacteria</taxon>
        <taxon>Bacillati</taxon>
        <taxon>Actinomycetota</taxon>
        <taxon>Actinomycetes</taxon>
        <taxon>Mycobacteriales</taxon>
        <taxon>Mycobacteriaceae</taxon>
        <taxon>Mycolicibacterium</taxon>
    </lineage>
</organism>
<protein>
    <submittedName>
        <fullName evidence="3">Amidohydrolase</fullName>
    </submittedName>
</protein>
<evidence type="ECO:0000313" key="3">
    <source>
        <dbReference type="EMBL" id="AKS32792.1"/>
    </source>
</evidence>
<evidence type="ECO:0000259" key="2">
    <source>
        <dbReference type="Pfam" id="PF04909"/>
    </source>
</evidence>
<proteinExistence type="predicted"/>
<dbReference type="Proteomes" id="UP000062255">
    <property type="component" value="Chromosome"/>
</dbReference>
<dbReference type="InterPro" id="IPR006680">
    <property type="entry name" value="Amidohydro-rel"/>
</dbReference>
<dbReference type="OrthoDB" id="8673173at2"/>
<feature type="domain" description="Amidohydrolase-related" evidence="2">
    <location>
        <begin position="41"/>
        <end position="317"/>
    </location>
</feature>
<dbReference type="STRING" id="134601.AFA91_13885"/>
<dbReference type="InterPro" id="IPR032465">
    <property type="entry name" value="ACMSD"/>
</dbReference>
<sequence length="317" mass="34012">MTMTLIALEEHLIPDDLVDQILPSSTHSRAILAKLTEVGEQRLRVMDDAGIDMQVLSVTAPGTQQVDAKLAADLSRALNDRCAEIVAAHPDRFNALASLPTQDPAAAVIEAKRAVTELGMCGVVINGHTHGRFLDTPEFDEMLGAIEELDVPVYLHPTYPPVPVAEVYFGGLEPQVGSALATAAWGWHAETGLHVLRLAASGVFDRHPALQIVVGHMGENLPFSLMRADAVLSGYNPGGPSVADTVRTHVHLTISGYTTAPPLLCALQVFGADRIMFAADYPYGDASAHATFLAQAPISPADREKIAHQNARRLFRL</sequence>
<dbReference type="GO" id="GO:0016787">
    <property type="term" value="F:hydrolase activity"/>
    <property type="evidence" value="ECO:0007669"/>
    <property type="project" value="UniProtKB-KW"/>
</dbReference>
<evidence type="ECO:0000313" key="4">
    <source>
        <dbReference type="Proteomes" id="UP000062255"/>
    </source>
</evidence>
<gene>
    <name evidence="3" type="ORF">AFA91_13885</name>
</gene>
<reference evidence="3 4" key="1">
    <citation type="submission" date="2015-07" db="EMBL/GenBank/DDBJ databases">
        <title>Complete genome sequence of Mycobacterium goodii X7B, a facultative thermophilic biodesulfurizing bacterium.</title>
        <authorList>
            <person name="Yu B."/>
            <person name="Li F."/>
            <person name="Xu P."/>
        </authorList>
    </citation>
    <scope>NUCLEOTIDE SEQUENCE [LARGE SCALE GENOMIC DNA]</scope>
    <source>
        <strain evidence="3 4">X7B</strain>
    </source>
</reference>
<evidence type="ECO:0000256" key="1">
    <source>
        <dbReference type="ARBA" id="ARBA00023239"/>
    </source>
</evidence>
<keyword evidence="1" id="KW-0456">Lyase</keyword>
<dbReference type="KEGG" id="mgo:AFA91_13885"/>
<dbReference type="Gene3D" id="3.20.20.140">
    <property type="entry name" value="Metal-dependent hydrolases"/>
    <property type="match status" value="1"/>
</dbReference>
<dbReference type="AlphaFoldDB" id="A0A0K0X5W6"/>
<dbReference type="SUPFAM" id="SSF51556">
    <property type="entry name" value="Metallo-dependent hydrolases"/>
    <property type="match status" value="1"/>
</dbReference>
<accession>A0A0K0X5W6</accession>
<keyword evidence="3" id="KW-0378">Hydrolase</keyword>
<dbReference type="PANTHER" id="PTHR21240">
    <property type="entry name" value="2-AMINO-3-CARBOXYLMUCONATE-6-SEMIALDEHYDE DECARBOXYLASE"/>
    <property type="match status" value="1"/>
</dbReference>
<dbReference type="PATRIC" id="fig|134601.6.peg.2879"/>
<dbReference type="GO" id="GO:0019748">
    <property type="term" value="P:secondary metabolic process"/>
    <property type="evidence" value="ECO:0007669"/>
    <property type="project" value="TreeGrafter"/>
</dbReference>
<dbReference type="PANTHER" id="PTHR21240:SF30">
    <property type="entry name" value="AMIDOHYDROLASE-RELATED DOMAIN-CONTAINING PROTEIN-RELATED"/>
    <property type="match status" value="1"/>
</dbReference>
<dbReference type="EMBL" id="CP012150">
    <property type="protein sequence ID" value="AKS32792.1"/>
    <property type="molecule type" value="Genomic_DNA"/>
</dbReference>
<name>A0A0K0X5W6_MYCGD</name>